<accession>A0A9X8N4W7</accession>
<feature type="compositionally biased region" description="Polar residues" evidence="1">
    <location>
        <begin position="38"/>
        <end position="52"/>
    </location>
</feature>
<gene>
    <name evidence="2" type="ORF">SAMN05216268_117100</name>
</gene>
<dbReference type="EMBL" id="FRBK01000017">
    <property type="protein sequence ID" value="SHM99688.1"/>
    <property type="molecule type" value="Genomic_DNA"/>
</dbReference>
<dbReference type="AlphaFoldDB" id="A0A9X8N4W7"/>
<evidence type="ECO:0000256" key="1">
    <source>
        <dbReference type="SAM" id="MobiDB-lite"/>
    </source>
</evidence>
<proteinExistence type="predicted"/>
<protein>
    <submittedName>
        <fullName evidence="2">Uncharacterized protein</fullName>
    </submittedName>
</protein>
<reference evidence="3" key="1">
    <citation type="submission" date="2016-11" db="EMBL/GenBank/DDBJ databases">
        <authorList>
            <person name="Jaros S."/>
            <person name="Januszkiewicz K."/>
            <person name="Wedrychowicz H."/>
        </authorList>
    </citation>
    <scope>NUCLEOTIDE SEQUENCE [LARGE SCALE GENOMIC DNA]</scope>
    <source>
        <strain evidence="3">CGMCC 4.3555</strain>
    </source>
</reference>
<organism evidence="2 3">
    <name type="scientific">Streptomyces yunnanensis</name>
    <dbReference type="NCBI Taxonomy" id="156453"/>
    <lineage>
        <taxon>Bacteria</taxon>
        <taxon>Bacillati</taxon>
        <taxon>Actinomycetota</taxon>
        <taxon>Actinomycetes</taxon>
        <taxon>Kitasatosporales</taxon>
        <taxon>Streptomycetaceae</taxon>
        <taxon>Streptomyces</taxon>
    </lineage>
</organism>
<evidence type="ECO:0000313" key="2">
    <source>
        <dbReference type="EMBL" id="SHM99688.1"/>
    </source>
</evidence>
<sequence>MADTQQGQGDPIQQIVQLVTGLAQTVKQLQADVNQIKGNDQTSADTQANSLPSVEELANSVK</sequence>
<dbReference type="Proteomes" id="UP000184388">
    <property type="component" value="Unassembled WGS sequence"/>
</dbReference>
<comment type="caution">
    <text evidence="2">The sequence shown here is derived from an EMBL/GenBank/DDBJ whole genome shotgun (WGS) entry which is preliminary data.</text>
</comment>
<dbReference type="RefSeq" id="WP_073447706.1">
    <property type="nucleotide sequence ID" value="NZ_FRBK01000017.1"/>
</dbReference>
<name>A0A9X8N4W7_9ACTN</name>
<feature type="region of interest" description="Disordered" evidence="1">
    <location>
        <begin position="38"/>
        <end position="62"/>
    </location>
</feature>
<evidence type="ECO:0000313" key="3">
    <source>
        <dbReference type="Proteomes" id="UP000184388"/>
    </source>
</evidence>